<evidence type="ECO:0000259" key="1">
    <source>
        <dbReference type="Pfam" id="PF13501"/>
    </source>
</evidence>
<dbReference type="GeneID" id="29369102"/>
<organism evidence="2 3">
    <name type="scientific">Alcaligenes faecalis</name>
    <dbReference type="NCBI Taxonomy" id="511"/>
    <lineage>
        <taxon>Bacteria</taxon>
        <taxon>Pseudomonadati</taxon>
        <taxon>Pseudomonadota</taxon>
        <taxon>Betaproteobacteria</taxon>
        <taxon>Burkholderiales</taxon>
        <taxon>Alcaligenaceae</taxon>
        <taxon>Alcaligenes</taxon>
    </lineage>
</organism>
<name>A0A2U2BGJ1_ALCFA</name>
<evidence type="ECO:0000313" key="3">
    <source>
        <dbReference type="Proteomes" id="UP000245216"/>
    </source>
</evidence>
<dbReference type="STRING" id="511.UZ73_15980"/>
<gene>
    <name evidence="2" type="ORF">DF183_14920</name>
</gene>
<reference evidence="2 3" key="2">
    <citation type="submission" date="2018-05" db="EMBL/GenBank/DDBJ databases">
        <authorList>
            <person name="Lanie J.A."/>
            <person name="Ng W.-L."/>
            <person name="Kazmierczak K.M."/>
            <person name="Andrzejewski T.M."/>
            <person name="Davidsen T.M."/>
            <person name="Wayne K.J."/>
            <person name="Tettelin H."/>
            <person name="Glass J.I."/>
            <person name="Rusch D."/>
            <person name="Podicherti R."/>
            <person name="Tsui H.-C.T."/>
            <person name="Winkler M.E."/>
        </authorList>
    </citation>
    <scope>NUCLEOTIDE SEQUENCE [LARGE SCALE GENOMIC DNA]</scope>
    <source>
        <strain evidence="2 3">YBY</strain>
    </source>
</reference>
<dbReference type="InterPro" id="IPR038162">
    <property type="entry name" value="SoxY_sf"/>
</dbReference>
<proteinExistence type="predicted"/>
<dbReference type="Gene3D" id="2.60.40.2470">
    <property type="entry name" value="SoxY domain"/>
    <property type="match status" value="1"/>
</dbReference>
<dbReference type="InterPro" id="IPR032711">
    <property type="entry name" value="SoxY"/>
</dbReference>
<reference evidence="2 3" key="1">
    <citation type="submission" date="2018-05" db="EMBL/GenBank/DDBJ databases">
        <title>Genome Sequence of an Efficient Indole-Degrading Bacterium, Alcaligenes sp.YBY.</title>
        <authorList>
            <person name="Yang B."/>
        </authorList>
    </citation>
    <scope>NUCLEOTIDE SEQUENCE [LARGE SCALE GENOMIC DNA]</scope>
    <source>
        <strain evidence="2 3">YBY</strain>
    </source>
</reference>
<accession>A0A2U2BGJ1</accession>
<sequence>MTSSKLPSRFVRRRQLVLGSAAGLGAAWLPINLHAQVAFDQLLKPATAAQVQAIVDEFLKGASPEEKGMKLDMPALGDNPAAVPVKVVLDLPASDDVYCQELIILAQGNPHPLACRFNFTALAGTTEVAVRLRLIETQTIRALARLSDGRVLSAQHHITVTAGGCGM</sequence>
<dbReference type="RefSeq" id="WP_045931680.1">
    <property type="nucleotide sequence ID" value="NZ_CAXOJJ010000020.1"/>
</dbReference>
<dbReference type="Proteomes" id="UP000245216">
    <property type="component" value="Unassembled WGS sequence"/>
</dbReference>
<comment type="caution">
    <text evidence="2">The sequence shown here is derived from an EMBL/GenBank/DDBJ whole genome shotgun (WGS) entry which is preliminary data.</text>
</comment>
<dbReference type="KEGG" id="afa:UZ73_15980"/>
<dbReference type="EMBL" id="QEXO01000004">
    <property type="protein sequence ID" value="PWE13120.1"/>
    <property type="molecule type" value="Genomic_DNA"/>
</dbReference>
<evidence type="ECO:0000313" key="2">
    <source>
        <dbReference type="EMBL" id="PWE13120.1"/>
    </source>
</evidence>
<dbReference type="AlphaFoldDB" id="A0A2U2BGJ1"/>
<dbReference type="Pfam" id="PF13501">
    <property type="entry name" value="SoxY"/>
    <property type="match status" value="1"/>
</dbReference>
<protein>
    <submittedName>
        <fullName evidence="2">Sulfur oxidation protein SoxY</fullName>
    </submittedName>
</protein>
<dbReference type="PIRSF" id="PIRSF010312">
    <property type="entry name" value="Sulphur_oxidation_SoxY"/>
    <property type="match status" value="1"/>
</dbReference>
<dbReference type="InterPro" id="IPR016568">
    <property type="entry name" value="Sulphur_oxidation_SoxY"/>
</dbReference>
<feature type="domain" description="Ig-like SoxY" evidence="1">
    <location>
        <begin position="58"/>
        <end position="165"/>
    </location>
</feature>